<comment type="subcellular location">
    <subcellularLocation>
        <location evidence="1">Cytoplasm</location>
    </subcellularLocation>
</comment>
<keyword evidence="6" id="KW-0010">Activator</keyword>
<dbReference type="PRINTS" id="PR00038">
    <property type="entry name" value="HTHLUXR"/>
</dbReference>
<evidence type="ECO:0000256" key="5">
    <source>
        <dbReference type="ARBA" id="ARBA00023125"/>
    </source>
</evidence>
<dbReference type="AlphaFoldDB" id="A0AAU6THP7"/>
<feature type="modified residue" description="4-aspartylphosphate" evidence="10">
    <location>
        <position position="54"/>
    </location>
</feature>
<dbReference type="InterPro" id="IPR039420">
    <property type="entry name" value="WalR-like"/>
</dbReference>
<dbReference type="SMART" id="SM00421">
    <property type="entry name" value="HTH_LUXR"/>
    <property type="match status" value="1"/>
</dbReference>
<dbReference type="PROSITE" id="PS50043">
    <property type="entry name" value="HTH_LUXR_2"/>
    <property type="match status" value="1"/>
</dbReference>
<keyword evidence="7" id="KW-0804">Transcription</keyword>
<keyword evidence="2" id="KW-0963">Cytoplasm</keyword>
<evidence type="ECO:0000256" key="8">
    <source>
        <dbReference type="ARBA" id="ARBA00037416"/>
    </source>
</evidence>
<dbReference type="InterPro" id="IPR011006">
    <property type="entry name" value="CheY-like_superfamily"/>
</dbReference>
<dbReference type="InterPro" id="IPR000792">
    <property type="entry name" value="Tscrpt_reg_LuxR_C"/>
</dbReference>
<evidence type="ECO:0000256" key="10">
    <source>
        <dbReference type="PROSITE-ProRule" id="PRU00169"/>
    </source>
</evidence>
<dbReference type="InterPro" id="IPR058245">
    <property type="entry name" value="NreC/VraR/RcsB-like_REC"/>
</dbReference>
<dbReference type="EMBL" id="CP095342">
    <property type="protein sequence ID" value="XAG61086.1"/>
    <property type="molecule type" value="Genomic_DNA"/>
</dbReference>
<dbReference type="PROSITE" id="PS50110">
    <property type="entry name" value="RESPONSE_REGULATORY"/>
    <property type="match status" value="1"/>
</dbReference>
<evidence type="ECO:0000313" key="13">
    <source>
        <dbReference type="EMBL" id="XAG61086.1"/>
    </source>
</evidence>
<name>A0AAU6THP7_UNCXX</name>
<dbReference type="InterPro" id="IPR016032">
    <property type="entry name" value="Sig_transdc_resp-reg_C-effctor"/>
</dbReference>
<evidence type="ECO:0000256" key="3">
    <source>
        <dbReference type="ARBA" id="ARBA00022553"/>
    </source>
</evidence>
<dbReference type="SUPFAM" id="SSF52172">
    <property type="entry name" value="CheY-like"/>
    <property type="match status" value="1"/>
</dbReference>
<feature type="domain" description="Response regulatory" evidence="12">
    <location>
        <begin position="3"/>
        <end position="116"/>
    </location>
</feature>
<dbReference type="PANTHER" id="PTHR43214">
    <property type="entry name" value="TWO-COMPONENT RESPONSE REGULATOR"/>
    <property type="match status" value="1"/>
</dbReference>
<comment type="function">
    <text evidence="8">Part of the UhpABC signaling cascade that controls the expression of the hexose phosphate transporter UhpT. Activates the transcription of the uhpT gene. Acts by binding specifically to the uhpT promoter region.</text>
</comment>
<dbReference type="CDD" id="cd06170">
    <property type="entry name" value="LuxR_C_like"/>
    <property type="match status" value="1"/>
</dbReference>
<evidence type="ECO:0000256" key="2">
    <source>
        <dbReference type="ARBA" id="ARBA00022490"/>
    </source>
</evidence>
<keyword evidence="3 10" id="KW-0597">Phosphoprotein</keyword>
<dbReference type="Pfam" id="PF00072">
    <property type="entry name" value="Response_reg"/>
    <property type="match status" value="1"/>
</dbReference>
<dbReference type="CDD" id="cd17535">
    <property type="entry name" value="REC_NarL-like"/>
    <property type="match status" value="1"/>
</dbReference>
<evidence type="ECO:0000256" key="9">
    <source>
        <dbReference type="ARBA" id="ARBA00040539"/>
    </source>
</evidence>
<evidence type="ECO:0000259" key="12">
    <source>
        <dbReference type="PROSITE" id="PS50110"/>
    </source>
</evidence>
<sequence length="202" mass="21428">MHNVVLVDDHVIVRSGFAQLLNLDPDIQVVGSFGSLDEARRGLPSCHADVVILDISMANESGFSLLADLPSGLAAIMLSVHDSPAMVEKALELGAKGYLSKRCSPDELIQAVKTCASGGCYLTADIASRLVTPKHPISPLASLTPREREVCQLLADGIDVKTIAQQLGLSPKTVHVHRANGMEKLGVSNTVALANLIHHNLT</sequence>
<accession>A0AAU6THP7</accession>
<dbReference type="Gene3D" id="3.40.50.2300">
    <property type="match status" value="1"/>
</dbReference>
<dbReference type="SUPFAM" id="SSF46894">
    <property type="entry name" value="C-terminal effector domain of the bipartite response regulators"/>
    <property type="match status" value="1"/>
</dbReference>
<dbReference type="GO" id="GO:0003677">
    <property type="term" value="F:DNA binding"/>
    <property type="evidence" value="ECO:0007669"/>
    <property type="project" value="UniProtKB-KW"/>
</dbReference>
<reference evidence="13" key="1">
    <citation type="submission" date="2022-03" db="EMBL/GenBank/DDBJ databases">
        <title>Sea Food Isolates.</title>
        <authorList>
            <person name="Li c."/>
        </authorList>
    </citation>
    <scope>NUCLEOTIDE SEQUENCE</scope>
    <source>
        <strain evidence="13">19MO02SH05</strain>
    </source>
</reference>
<dbReference type="NCBIfam" id="NF007685">
    <property type="entry name" value="PRK10360.1"/>
    <property type="match status" value="1"/>
</dbReference>
<dbReference type="GO" id="GO:0006355">
    <property type="term" value="P:regulation of DNA-templated transcription"/>
    <property type="evidence" value="ECO:0007669"/>
    <property type="project" value="InterPro"/>
</dbReference>
<dbReference type="PANTHER" id="PTHR43214:SF22">
    <property type="entry name" value="TRANSCRIPTIONAL REGULATORY PROTEIN UHPA"/>
    <property type="match status" value="1"/>
</dbReference>
<dbReference type="GO" id="GO:0005737">
    <property type="term" value="C:cytoplasm"/>
    <property type="evidence" value="ECO:0007669"/>
    <property type="project" value="UniProtKB-SubCell"/>
</dbReference>
<protein>
    <recommendedName>
        <fullName evidence="9">Transcriptional regulatory protein UhpA</fullName>
    </recommendedName>
</protein>
<gene>
    <name evidence="13" type="primary">uhpA</name>
    <name evidence="13" type="ORF">MRL64_12590</name>
</gene>
<evidence type="ECO:0000256" key="4">
    <source>
        <dbReference type="ARBA" id="ARBA00023015"/>
    </source>
</evidence>
<evidence type="ECO:0000256" key="6">
    <source>
        <dbReference type="ARBA" id="ARBA00023159"/>
    </source>
</evidence>
<dbReference type="SMART" id="SM00448">
    <property type="entry name" value="REC"/>
    <property type="match status" value="1"/>
</dbReference>
<feature type="domain" description="HTH luxR-type" evidence="11">
    <location>
        <begin position="136"/>
        <end position="201"/>
    </location>
</feature>
<keyword evidence="5" id="KW-0238">DNA-binding</keyword>
<dbReference type="GO" id="GO:0000160">
    <property type="term" value="P:phosphorelay signal transduction system"/>
    <property type="evidence" value="ECO:0007669"/>
    <property type="project" value="UniProtKB-KW"/>
</dbReference>
<dbReference type="Pfam" id="PF00196">
    <property type="entry name" value="GerE"/>
    <property type="match status" value="1"/>
</dbReference>
<evidence type="ECO:0000259" key="11">
    <source>
        <dbReference type="PROSITE" id="PS50043"/>
    </source>
</evidence>
<organism evidence="13">
    <name type="scientific">bacterium 19MO02SH05</name>
    <dbReference type="NCBI Taxonomy" id="2920696"/>
    <lineage>
        <taxon>Bacteria</taxon>
    </lineage>
</organism>
<dbReference type="InterPro" id="IPR001789">
    <property type="entry name" value="Sig_transdc_resp-reg_receiver"/>
</dbReference>
<keyword evidence="4" id="KW-0805">Transcription regulation</keyword>
<proteinExistence type="predicted"/>
<evidence type="ECO:0000256" key="1">
    <source>
        <dbReference type="ARBA" id="ARBA00004496"/>
    </source>
</evidence>
<evidence type="ECO:0000256" key="7">
    <source>
        <dbReference type="ARBA" id="ARBA00023163"/>
    </source>
</evidence>